<gene>
    <name evidence="1" type="ORF">PIB30_049884</name>
</gene>
<dbReference type="PANTHER" id="PTHR35707">
    <property type="entry name" value="OS06G0608100 PROTEIN"/>
    <property type="match status" value="1"/>
</dbReference>
<accession>A0ABU6WFQ0</accession>
<proteinExistence type="predicted"/>
<comment type="caution">
    <text evidence="1">The sequence shown here is derived from an EMBL/GenBank/DDBJ whole genome shotgun (WGS) entry which is preliminary data.</text>
</comment>
<evidence type="ECO:0000313" key="2">
    <source>
        <dbReference type="Proteomes" id="UP001341840"/>
    </source>
</evidence>
<keyword evidence="2" id="KW-1185">Reference proteome</keyword>
<sequence length="383" mass="42734">MVKGSSMEKEWRERMARVRVMANGRRNRRAGKKTARCVRFADNEITSIQLFPSVDAERAPPLDDHNDAISRPCLRPTRFASFSPLSTATASTDDDEAYQAPILASFIAPRRLAILIPVSPTMSPWVQLRFRCTMGASKGSFVRLSDARNQFCDGESASLARDSNMTMVEGHLVLVVDLYLELLDGLAVLDGKESESKNRLSKNGNSISLIRASHKAVIDATNCVQEESTLSMNSLKECLSELRPCHGKKQELSHEGNLDGNDFIAQISVNILVALQIVKDFSCATKQLLSPSIDKLNLRVMSMLEDTLVQLQNVSLCYAFCSERHCQKTANSLNVVGHKSDLQSDICSMEFAFKYEFSESKYPYFRDSNSKITFLLPSKVKNL</sequence>
<organism evidence="1 2">
    <name type="scientific">Stylosanthes scabra</name>
    <dbReference type="NCBI Taxonomy" id="79078"/>
    <lineage>
        <taxon>Eukaryota</taxon>
        <taxon>Viridiplantae</taxon>
        <taxon>Streptophyta</taxon>
        <taxon>Embryophyta</taxon>
        <taxon>Tracheophyta</taxon>
        <taxon>Spermatophyta</taxon>
        <taxon>Magnoliopsida</taxon>
        <taxon>eudicotyledons</taxon>
        <taxon>Gunneridae</taxon>
        <taxon>Pentapetalae</taxon>
        <taxon>rosids</taxon>
        <taxon>fabids</taxon>
        <taxon>Fabales</taxon>
        <taxon>Fabaceae</taxon>
        <taxon>Papilionoideae</taxon>
        <taxon>50 kb inversion clade</taxon>
        <taxon>dalbergioids sensu lato</taxon>
        <taxon>Dalbergieae</taxon>
        <taxon>Pterocarpus clade</taxon>
        <taxon>Stylosanthes</taxon>
    </lineage>
</organism>
<protein>
    <submittedName>
        <fullName evidence="1">Uncharacterized protein</fullName>
    </submittedName>
</protein>
<dbReference type="EMBL" id="JASCZI010181581">
    <property type="protein sequence ID" value="MED6184687.1"/>
    <property type="molecule type" value="Genomic_DNA"/>
</dbReference>
<dbReference type="PANTHER" id="PTHR35707:SF1">
    <property type="entry name" value="SPC7 KINETOCHORE PROTEIN DOMAIN-CONTAINING PROTEIN"/>
    <property type="match status" value="1"/>
</dbReference>
<reference evidence="1 2" key="1">
    <citation type="journal article" date="2023" name="Plants (Basel)">
        <title>Bridging the Gap: Combining Genomics and Transcriptomics Approaches to Understand Stylosanthes scabra, an Orphan Legume from the Brazilian Caatinga.</title>
        <authorList>
            <person name="Ferreira-Neto J.R.C."/>
            <person name="da Silva M.D."/>
            <person name="Binneck E."/>
            <person name="de Melo N.F."/>
            <person name="da Silva R.H."/>
            <person name="de Melo A.L.T.M."/>
            <person name="Pandolfi V."/>
            <person name="Bustamante F.O."/>
            <person name="Brasileiro-Vidal A.C."/>
            <person name="Benko-Iseppon A.M."/>
        </authorList>
    </citation>
    <scope>NUCLEOTIDE SEQUENCE [LARGE SCALE GENOMIC DNA]</scope>
    <source>
        <tissue evidence="1">Leaves</tissue>
    </source>
</reference>
<name>A0ABU6WFQ0_9FABA</name>
<evidence type="ECO:0000313" key="1">
    <source>
        <dbReference type="EMBL" id="MED6184687.1"/>
    </source>
</evidence>
<dbReference type="Proteomes" id="UP001341840">
    <property type="component" value="Unassembled WGS sequence"/>
</dbReference>